<keyword evidence="7" id="KW-0347">Helicase</keyword>
<keyword evidence="8" id="KW-0067">ATP-binding</keyword>
<dbReference type="SUPFAM" id="SSF109604">
    <property type="entry name" value="HD-domain/PDEase-like"/>
    <property type="match status" value="1"/>
</dbReference>
<dbReference type="Pfam" id="PF00270">
    <property type="entry name" value="DEAD"/>
    <property type="match status" value="1"/>
</dbReference>
<dbReference type="Proteomes" id="UP000189800">
    <property type="component" value="Unassembled WGS sequence"/>
</dbReference>
<dbReference type="GO" id="GO:0003724">
    <property type="term" value="F:RNA helicase activity"/>
    <property type="evidence" value="ECO:0007669"/>
    <property type="project" value="TreeGrafter"/>
</dbReference>
<dbReference type="InterPro" id="IPR050079">
    <property type="entry name" value="DEAD_box_RNA_helicase"/>
</dbReference>
<dbReference type="GO" id="GO:0016787">
    <property type="term" value="F:hydrolase activity"/>
    <property type="evidence" value="ECO:0007669"/>
    <property type="project" value="UniProtKB-KW"/>
</dbReference>
<dbReference type="RefSeq" id="WP_078253864.1">
    <property type="nucleotide sequence ID" value="NZ_MUYU01000009.1"/>
</dbReference>
<sequence>MQNIHIAHIRHDIQGDWYVHALQDHLTKVAQLAVRFAGSRGALFAHYAGLWHDLGKFQQVFQEYIKQATGFDKENAHLEDVESSKPTKRPHSTAGAKYATIHLDPLLGHLLAYLIAGHHAGLADWHDKGSLKDRLQKADDELAAALAGVAQSQKASELLQFDEDGLVAQFGQVFAQSDNVLGEMHIWLRFLFSCLVDADFLDTESFMHGFTNADEAKAYGIRPTLPSLTELHEQYVQYMANLAQKADQNLLTNQKRAEILQQCFWAAELDKSLFSLTVPTGGGKTLASLGFALKHALKFGKKRIIYAIPFTSIIEQNADVFRKIFDKDVVLEHHSNLDSQEGNETAKNRLATENWDAPLIVTTNVQLFESLFASRTSRCRKIHNIADSIIILDEAQQLPREFQKPITDMMRVLARDFGVTFVLCTATQPELGKEVDTFGRMDMQGLDGVHEIVHDKAALAKQLQRVHIHLPKMDAPKQTWQQVASDIAGHDCVLAVVNTRRHARLLFDALPDDGIKLHLSANMCATHRTQVIALIRHYLQAYHQGGLHKPLWVVSTQLIEAGVDVDFPMVYRAMAGLDSIIQTAGRCNREGKLPKLGNVVVFRAEQGAPTGSLKQGQDITEEMLTAGLLVDPFSPQTISEYFRRFRAKGVVDKYKITDDLTAQISEQNPLAIKFRSAAEKFRLIDNQGVALVVPFVPLAWQDNPPKIVKSTQLQAFFEQYLADQPMDRWQSILDELQYRPTDSQNLDDFNQAEDDFGSWGAVSQDLALPEPFETWFSYLQSDPLKHKWVYRQLQRYTITVYEHELAKLPKGAVFERAGLLVLDTGYYDDKFGLMTDDSILSPSECVL</sequence>
<evidence type="ECO:0000256" key="2">
    <source>
        <dbReference type="ARBA" id="ARBA00009046"/>
    </source>
</evidence>
<reference evidence="12 13" key="1">
    <citation type="submission" date="2017-02" db="EMBL/GenBank/DDBJ databases">
        <title>Draft genome sequence of Moraxella pluranimalium CCUG 54913T type strain.</title>
        <authorList>
            <person name="Salva-Serra F."/>
            <person name="Engstrom-Jakobsson H."/>
            <person name="Thorell K."/>
            <person name="Jaen-Luchoro D."/>
            <person name="Gonzales-Siles L."/>
            <person name="Karlsson R."/>
            <person name="Yazdan S."/>
            <person name="Boulund F."/>
            <person name="Johnning A."/>
            <person name="Engstrand L."/>
            <person name="Kristiansson E."/>
            <person name="Moore E."/>
        </authorList>
    </citation>
    <scope>NUCLEOTIDE SEQUENCE [LARGE SCALE GENOMIC DNA]</scope>
    <source>
        <strain evidence="12 13">CCUG 54913</strain>
    </source>
</reference>
<dbReference type="NCBIfam" id="TIGR01596">
    <property type="entry name" value="cas3_HD"/>
    <property type="match status" value="1"/>
</dbReference>
<evidence type="ECO:0000256" key="1">
    <source>
        <dbReference type="ARBA" id="ARBA00006847"/>
    </source>
</evidence>
<keyword evidence="13" id="KW-1185">Reference proteome</keyword>
<evidence type="ECO:0000313" key="13">
    <source>
        <dbReference type="Proteomes" id="UP000189800"/>
    </source>
</evidence>
<feature type="domain" description="HD Cas3-type" evidence="11">
    <location>
        <begin position="15"/>
        <end position="201"/>
    </location>
</feature>
<evidence type="ECO:0000256" key="9">
    <source>
        <dbReference type="ARBA" id="ARBA00023118"/>
    </source>
</evidence>
<evidence type="ECO:0000256" key="5">
    <source>
        <dbReference type="ARBA" id="ARBA00022741"/>
    </source>
</evidence>
<evidence type="ECO:0000259" key="11">
    <source>
        <dbReference type="PROSITE" id="PS51643"/>
    </source>
</evidence>
<dbReference type="PROSITE" id="PS51192">
    <property type="entry name" value="HELICASE_ATP_BIND_1"/>
    <property type="match status" value="1"/>
</dbReference>
<comment type="caution">
    <text evidence="12">The sequence shown here is derived from an EMBL/GenBank/DDBJ whole genome shotgun (WGS) entry which is preliminary data.</text>
</comment>
<dbReference type="SMART" id="SM00487">
    <property type="entry name" value="DEXDc"/>
    <property type="match status" value="1"/>
</dbReference>
<dbReference type="STRING" id="470453.B0680_04505"/>
<dbReference type="InterPro" id="IPR054712">
    <property type="entry name" value="Cas3-like_dom"/>
</dbReference>
<keyword evidence="12" id="KW-0255">Endonuclease</keyword>
<dbReference type="GO" id="GO:0046872">
    <property type="term" value="F:metal ion binding"/>
    <property type="evidence" value="ECO:0007669"/>
    <property type="project" value="UniProtKB-KW"/>
</dbReference>
<dbReference type="GO" id="GO:0005524">
    <property type="term" value="F:ATP binding"/>
    <property type="evidence" value="ECO:0007669"/>
    <property type="project" value="UniProtKB-KW"/>
</dbReference>
<dbReference type="InterPro" id="IPR006483">
    <property type="entry name" value="CRISPR-assoc_Cas3_HD"/>
</dbReference>
<dbReference type="PANTHER" id="PTHR47959:SF16">
    <property type="entry name" value="CRISPR-ASSOCIATED NUCLEASE_HELICASE CAS3-RELATED"/>
    <property type="match status" value="1"/>
</dbReference>
<dbReference type="CDD" id="cd17930">
    <property type="entry name" value="DEXHc_cas3"/>
    <property type="match status" value="1"/>
</dbReference>
<keyword evidence="6" id="KW-0378">Hydrolase</keyword>
<dbReference type="GO" id="GO:0003676">
    <property type="term" value="F:nucleic acid binding"/>
    <property type="evidence" value="ECO:0007669"/>
    <property type="project" value="InterPro"/>
</dbReference>
<evidence type="ECO:0000259" key="10">
    <source>
        <dbReference type="PROSITE" id="PS51192"/>
    </source>
</evidence>
<evidence type="ECO:0000256" key="6">
    <source>
        <dbReference type="ARBA" id="ARBA00022801"/>
    </source>
</evidence>
<dbReference type="CDD" id="cd09641">
    <property type="entry name" value="Cas3''_I"/>
    <property type="match status" value="1"/>
</dbReference>
<dbReference type="PROSITE" id="PS51643">
    <property type="entry name" value="HD_CAS3"/>
    <property type="match status" value="1"/>
</dbReference>
<dbReference type="InterPro" id="IPR038257">
    <property type="entry name" value="CRISPR-assoc_Cas3_HD_sf"/>
</dbReference>
<dbReference type="GO" id="GO:0051607">
    <property type="term" value="P:defense response to virus"/>
    <property type="evidence" value="ECO:0007669"/>
    <property type="project" value="UniProtKB-KW"/>
</dbReference>
<proteinExistence type="inferred from homology"/>
<gene>
    <name evidence="12" type="ORF">B0680_04505</name>
</gene>
<dbReference type="Gene3D" id="1.10.3210.30">
    <property type="match status" value="1"/>
</dbReference>
<keyword evidence="9" id="KW-0051">Antiviral defense</keyword>
<dbReference type="GO" id="GO:0005829">
    <property type="term" value="C:cytosol"/>
    <property type="evidence" value="ECO:0007669"/>
    <property type="project" value="TreeGrafter"/>
</dbReference>
<dbReference type="InterPro" id="IPR027417">
    <property type="entry name" value="P-loop_NTPase"/>
</dbReference>
<dbReference type="OrthoDB" id="9810236at2"/>
<evidence type="ECO:0000313" key="12">
    <source>
        <dbReference type="EMBL" id="OOS24690.1"/>
    </source>
</evidence>
<dbReference type="InterPro" id="IPR011545">
    <property type="entry name" value="DEAD/DEAH_box_helicase_dom"/>
</dbReference>
<feature type="domain" description="Helicase ATP-binding" evidence="10">
    <location>
        <begin position="265"/>
        <end position="446"/>
    </location>
</feature>
<dbReference type="PANTHER" id="PTHR47959">
    <property type="entry name" value="ATP-DEPENDENT RNA HELICASE RHLE-RELATED"/>
    <property type="match status" value="1"/>
</dbReference>
<name>A0A1T0CQR5_9GAMM</name>
<keyword evidence="4" id="KW-0479">Metal-binding</keyword>
<protein>
    <submittedName>
        <fullName evidence="12">CRISPR-associated helicase/endonuclease Cas3</fullName>
    </submittedName>
</protein>
<comment type="similarity">
    <text evidence="2">In the central section; belongs to the CRISPR-associated helicase Cas3 family.</text>
</comment>
<accession>A0A1T0CQR5</accession>
<dbReference type="Gene3D" id="3.40.50.300">
    <property type="entry name" value="P-loop containing nucleotide triphosphate hydrolases"/>
    <property type="match status" value="2"/>
</dbReference>
<keyword evidence="5" id="KW-0547">Nucleotide-binding</keyword>
<dbReference type="NCBIfam" id="TIGR01587">
    <property type="entry name" value="cas3_core"/>
    <property type="match status" value="1"/>
</dbReference>
<dbReference type="InterPro" id="IPR006474">
    <property type="entry name" value="Helicase_Cas3_CRISPR-ass_core"/>
</dbReference>
<evidence type="ECO:0000256" key="7">
    <source>
        <dbReference type="ARBA" id="ARBA00022806"/>
    </source>
</evidence>
<dbReference type="SUPFAM" id="SSF52540">
    <property type="entry name" value="P-loop containing nucleoside triphosphate hydrolases"/>
    <property type="match status" value="1"/>
</dbReference>
<organism evidence="12 13">
    <name type="scientific">Moraxella pluranimalium</name>
    <dbReference type="NCBI Taxonomy" id="470453"/>
    <lineage>
        <taxon>Bacteria</taxon>
        <taxon>Pseudomonadati</taxon>
        <taxon>Pseudomonadota</taxon>
        <taxon>Gammaproteobacteria</taxon>
        <taxon>Moraxellales</taxon>
        <taxon>Moraxellaceae</taxon>
        <taxon>Moraxella</taxon>
    </lineage>
</organism>
<evidence type="ECO:0000256" key="4">
    <source>
        <dbReference type="ARBA" id="ARBA00022723"/>
    </source>
</evidence>
<dbReference type="Pfam" id="PF22590">
    <property type="entry name" value="Cas3-like_C_2"/>
    <property type="match status" value="1"/>
</dbReference>
<dbReference type="AlphaFoldDB" id="A0A1T0CQR5"/>
<comment type="similarity">
    <text evidence="1">In the N-terminal section; belongs to the CRISPR-associated nuclease Cas3-HD family.</text>
</comment>
<dbReference type="EMBL" id="MUYU01000009">
    <property type="protein sequence ID" value="OOS24690.1"/>
    <property type="molecule type" value="Genomic_DNA"/>
</dbReference>
<evidence type="ECO:0000256" key="8">
    <source>
        <dbReference type="ARBA" id="ARBA00022840"/>
    </source>
</evidence>
<dbReference type="InterPro" id="IPR014001">
    <property type="entry name" value="Helicase_ATP-bd"/>
</dbReference>
<keyword evidence="3" id="KW-0540">Nuclease</keyword>
<dbReference type="GO" id="GO:0004519">
    <property type="term" value="F:endonuclease activity"/>
    <property type="evidence" value="ECO:0007669"/>
    <property type="project" value="UniProtKB-KW"/>
</dbReference>
<evidence type="ECO:0000256" key="3">
    <source>
        <dbReference type="ARBA" id="ARBA00022722"/>
    </source>
</evidence>